<evidence type="ECO:0000313" key="2">
    <source>
        <dbReference type="EMBL" id="AXB58597.1"/>
    </source>
</evidence>
<keyword evidence="3" id="KW-1185">Reference proteome</keyword>
<accession>A0A344LXF5</accession>
<feature type="chain" id="PRO_5016641234" description="Outer membrane protein beta-barrel domain-containing protein" evidence="1">
    <location>
        <begin position="19"/>
        <end position="196"/>
    </location>
</feature>
<sequence length="196" mass="22072">MKKLILFIILGVTINAAAQEASVEKSIFSAQTGFAGLWLNNELKLSKSIALRSEVGIEYDFAVGDHYDEAGFILQPVLTAEPKFYFNLKKRNARGKNISNNSGNYISLKTSYHPDWFVINLDDNITKNADLSITPTWGMKRAIGDHFTYEAGAGIGYRMVFIKANSNFGNAQSVDDFDYTKEQFLLYLHLRIGYTF</sequence>
<protein>
    <recommendedName>
        <fullName evidence="4">Outer membrane protein beta-barrel domain-containing protein</fullName>
    </recommendedName>
</protein>
<name>A0A344LXF5_9FLAO</name>
<evidence type="ECO:0000313" key="3">
    <source>
        <dbReference type="Proteomes" id="UP000251561"/>
    </source>
</evidence>
<dbReference type="RefSeq" id="WP_113679506.1">
    <property type="nucleotide sequence ID" value="NZ_CP030261.1"/>
</dbReference>
<dbReference type="OrthoDB" id="883248at2"/>
<dbReference type="Proteomes" id="UP000251561">
    <property type="component" value="Chromosome"/>
</dbReference>
<evidence type="ECO:0008006" key="4">
    <source>
        <dbReference type="Google" id="ProtNLM"/>
    </source>
</evidence>
<reference evidence="2 3" key="1">
    <citation type="submission" date="2018-06" db="EMBL/GenBank/DDBJ databases">
        <title>Genome sequencing of Flavobacterium.</title>
        <authorList>
            <person name="Baek M.-G."/>
            <person name="Yi H."/>
        </authorList>
    </citation>
    <scope>NUCLEOTIDE SEQUENCE [LARGE SCALE GENOMIC DNA]</scope>
    <source>
        <strain evidence="2 3">HYN0086</strain>
    </source>
</reference>
<organism evidence="2 3">
    <name type="scientific">Flavobacterium fluviale</name>
    <dbReference type="NCBI Taxonomy" id="2249356"/>
    <lineage>
        <taxon>Bacteria</taxon>
        <taxon>Pseudomonadati</taxon>
        <taxon>Bacteroidota</taxon>
        <taxon>Flavobacteriia</taxon>
        <taxon>Flavobacteriales</taxon>
        <taxon>Flavobacteriaceae</taxon>
        <taxon>Flavobacterium</taxon>
    </lineage>
</organism>
<gene>
    <name evidence="2" type="ORF">HYN86_19195</name>
</gene>
<proteinExistence type="predicted"/>
<dbReference type="KEGG" id="ffl:HYN86_19195"/>
<evidence type="ECO:0000256" key="1">
    <source>
        <dbReference type="SAM" id="SignalP"/>
    </source>
</evidence>
<feature type="signal peptide" evidence="1">
    <location>
        <begin position="1"/>
        <end position="18"/>
    </location>
</feature>
<dbReference type="EMBL" id="CP030261">
    <property type="protein sequence ID" value="AXB58597.1"/>
    <property type="molecule type" value="Genomic_DNA"/>
</dbReference>
<dbReference type="AlphaFoldDB" id="A0A344LXF5"/>
<keyword evidence="1" id="KW-0732">Signal</keyword>